<comment type="similarity">
    <text evidence="11 12">Belongs to the TonB-dependent receptor family.</text>
</comment>
<dbReference type="PANTHER" id="PTHR32552:SF81">
    <property type="entry name" value="TONB-DEPENDENT OUTER MEMBRANE RECEPTOR"/>
    <property type="match status" value="1"/>
</dbReference>
<reference evidence="16 17" key="1">
    <citation type="submission" date="2019-02" db="EMBL/GenBank/DDBJ databases">
        <authorList>
            <consortium name="Pathogen Informatics"/>
        </authorList>
    </citation>
    <scope>NUCLEOTIDE SEQUENCE [LARGE SCALE GENOMIC DNA]</scope>
    <source>
        <strain evidence="16 17">3012STDY7078512</strain>
    </source>
</reference>
<evidence type="ECO:0000256" key="2">
    <source>
        <dbReference type="ARBA" id="ARBA00022448"/>
    </source>
</evidence>
<keyword evidence="2 11" id="KW-0813">Transport</keyword>
<dbReference type="PROSITE" id="PS52016">
    <property type="entry name" value="TONB_DEPENDENT_REC_3"/>
    <property type="match status" value="1"/>
</dbReference>
<keyword evidence="5 11" id="KW-0812">Transmembrane</keyword>
<evidence type="ECO:0000256" key="10">
    <source>
        <dbReference type="ARBA" id="ARBA00023237"/>
    </source>
</evidence>
<dbReference type="EMBL" id="CAACYH010000004">
    <property type="protein sequence ID" value="VFB13398.1"/>
    <property type="molecule type" value="Genomic_DNA"/>
</dbReference>
<keyword evidence="7" id="KW-0406">Ion transport</keyword>
<dbReference type="SUPFAM" id="SSF56935">
    <property type="entry name" value="Porins"/>
    <property type="match status" value="1"/>
</dbReference>
<keyword evidence="13" id="KW-0732">Signal</keyword>
<evidence type="ECO:0000256" key="11">
    <source>
        <dbReference type="PROSITE-ProRule" id="PRU01360"/>
    </source>
</evidence>
<dbReference type="GO" id="GO:0009279">
    <property type="term" value="C:cell outer membrane"/>
    <property type="evidence" value="ECO:0007669"/>
    <property type="project" value="UniProtKB-SubCell"/>
</dbReference>
<dbReference type="PANTHER" id="PTHR32552">
    <property type="entry name" value="FERRICHROME IRON RECEPTOR-RELATED"/>
    <property type="match status" value="1"/>
</dbReference>
<sequence>MKDGMKGCIRNRMENIMKDGMRHCIAATVALLFLVASAATATELENDSSIHVKKDLQEVVVVGTKANRHNLSPAAVSVMDAHQLQTRQVVNLNDLSGLLPNFYMPEYGSRQTTPISIRGVMSKVKGTAVGFYVDGIPHFETSAFDANMLDLRAIEVFRGPQGTLYGRNTIGGVISLYTPTPFEYQGTKVRLGYGNYNHTLAQFSNYTRMGNSFGTHVSGYYQHNGGYFENTFLGRKADKMNLGGGKLGFYWNPAARWNLRLISSLDYTNQGGYPYAVYDAAKQEAGNVDYNRECGYKRIISTNGLTAHYQGDGFTLNSQTSFQHIHDNQQLDQDFTRQDNFFVTNGVTQNVWSEELTLKSDNDSRLQWIAGVFGFAQRAVQDQSTDYIMKKYLEAARYDISTQGLAVFAQGSYNLWRGLSATLGLRLDYEHSTIDYNREKTDHTDGRQTHLKDFTSSLNHTRLIPKIGVQYKFDNRNTAFANITQGYKAGAFNQTFQKDEERSYAPEYNWNYEVGVKTGTRNGKVSGELTLFYIDWRHQQISRTVPGVGNIISNAGHSESKGMEASLQLRPAGGWLVQANYGYTYARFLDYKKNEKTDYSHNMIPMVPRHTVALNAEYSICPRRILDRLTFSANLTGTGKLYWIEDNEQVQDFYMLLGGKIIARKGIFSLELWGKNLTNTDYLSYYFRSSAKYAQKGVPLTFGINAAIEL</sequence>
<evidence type="ECO:0000256" key="12">
    <source>
        <dbReference type="RuleBase" id="RU003357"/>
    </source>
</evidence>
<evidence type="ECO:0000256" key="9">
    <source>
        <dbReference type="ARBA" id="ARBA00023136"/>
    </source>
</evidence>
<dbReference type="AlphaFoldDB" id="A0A449I1X7"/>
<protein>
    <submittedName>
        <fullName evidence="16">TonB-dependent receptor plug</fullName>
    </submittedName>
</protein>
<evidence type="ECO:0000256" key="6">
    <source>
        <dbReference type="ARBA" id="ARBA00023004"/>
    </source>
</evidence>
<evidence type="ECO:0000313" key="17">
    <source>
        <dbReference type="Proteomes" id="UP000396835"/>
    </source>
</evidence>
<gene>
    <name evidence="16" type="primary">cirA_2</name>
    <name evidence="16" type="ORF">NCTC7812_00922</name>
</gene>
<keyword evidence="3 11" id="KW-1134">Transmembrane beta strand</keyword>
<accession>A0A449I1X7</accession>
<dbReference type="GO" id="GO:0006826">
    <property type="term" value="P:iron ion transport"/>
    <property type="evidence" value="ECO:0007669"/>
    <property type="project" value="UniProtKB-KW"/>
</dbReference>
<dbReference type="Gene3D" id="2.40.170.20">
    <property type="entry name" value="TonB-dependent receptor, beta-barrel domain"/>
    <property type="match status" value="1"/>
</dbReference>
<keyword evidence="4" id="KW-0410">Iron transport</keyword>
<evidence type="ECO:0000313" key="16">
    <source>
        <dbReference type="EMBL" id="VFB13398.1"/>
    </source>
</evidence>
<feature type="domain" description="TonB-dependent receptor-like beta-barrel" evidence="14">
    <location>
        <begin position="239"/>
        <end position="657"/>
    </location>
</feature>
<dbReference type="InterPro" id="IPR000531">
    <property type="entry name" value="Beta-barrel_TonB"/>
</dbReference>
<dbReference type="InterPro" id="IPR012910">
    <property type="entry name" value="Plug_dom"/>
</dbReference>
<dbReference type="InterPro" id="IPR036942">
    <property type="entry name" value="Beta-barrel_TonB_sf"/>
</dbReference>
<evidence type="ECO:0000259" key="15">
    <source>
        <dbReference type="Pfam" id="PF07715"/>
    </source>
</evidence>
<evidence type="ECO:0000256" key="5">
    <source>
        <dbReference type="ARBA" id="ARBA00022692"/>
    </source>
</evidence>
<evidence type="ECO:0000256" key="1">
    <source>
        <dbReference type="ARBA" id="ARBA00004571"/>
    </source>
</evidence>
<keyword evidence="6" id="KW-0408">Iron</keyword>
<comment type="subcellular location">
    <subcellularLocation>
        <location evidence="1 11">Cell outer membrane</location>
        <topology evidence="1 11">Multi-pass membrane protein</topology>
    </subcellularLocation>
</comment>
<keyword evidence="10 11" id="KW-0998">Cell outer membrane</keyword>
<feature type="chain" id="PRO_5019074838" evidence="13">
    <location>
        <begin position="42"/>
        <end position="710"/>
    </location>
</feature>
<organism evidence="16 17">
    <name type="scientific">Prevotella heparinolytica</name>
    <dbReference type="NCBI Taxonomy" id="28113"/>
    <lineage>
        <taxon>Bacteria</taxon>
        <taxon>Pseudomonadati</taxon>
        <taxon>Bacteroidota</taxon>
        <taxon>Bacteroidia</taxon>
        <taxon>Bacteroidales</taxon>
        <taxon>Bacteroidaceae</taxon>
        <taxon>Bacteroides</taxon>
    </lineage>
</organism>
<feature type="domain" description="TonB-dependent receptor plug" evidence="15">
    <location>
        <begin position="72"/>
        <end position="173"/>
    </location>
</feature>
<evidence type="ECO:0000256" key="13">
    <source>
        <dbReference type="SAM" id="SignalP"/>
    </source>
</evidence>
<evidence type="ECO:0000256" key="8">
    <source>
        <dbReference type="ARBA" id="ARBA00023077"/>
    </source>
</evidence>
<feature type="signal peptide" evidence="13">
    <location>
        <begin position="1"/>
        <end position="41"/>
    </location>
</feature>
<keyword evidence="16" id="KW-0675">Receptor</keyword>
<evidence type="ECO:0000259" key="14">
    <source>
        <dbReference type="Pfam" id="PF00593"/>
    </source>
</evidence>
<evidence type="ECO:0000256" key="4">
    <source>
        <dbReference type="ARBA" id="ARBA00022496"/>
    </source>
</evidence>
<keyword evidence="9 11" id="KW-0472">Membrane</keyword>
<dbReference type="Pfam" id="PF07715">
    <property type="entry name" value="Plug"/>
    <property type="match status" value="1"/>
</dbReference>
<dbReference type="InterPro" id="IPR039426">
    <property type="entry name" value="TonB-dep_rcpt-like"/>
</dbReference>
<name>A0A449I1X7_9BACE</name>
<keyword evidence="8 12" id="KW-0798">TonB box</keyword>
<proteinExistence type="inferred from homology"/>
<evidence type="ECO:0000256" key="3">
    <source>
        <dbReference type="ARBA" id="ARBA00022452"/>
    </source>
</evidence>
<dbReference type="Pfam" id="PF00593">
    <property type="entry name" value="TonB_dep_Rec_b-barrel"/>
    <property type="match status" value="1"/>
</dbReference>
<dbReference type="RefSeq" id="WP_234878078.1">
    <property type="nucleotide sequence ID" value="NZ_CAACYH010000004.1"/>
</dbReference>
<dbReference type="Proteomes" id="UP000396835">
    <property type="component" value="Unassembled WGS sequence"/>
</dbReference>
<evidence type="ECO:0000256" key="7">
    <source>
        <dbReference type="ARBA" id="ARBA00023065"/>
    </source>
</evidence>